<gene>
    <name evidence="1" type="ORF">OGAPHI_001741</name>
</gene>
<name>A0A9P8P9W8_9ASCO</name>
<dbReference type="AlphaFoldDB" id="A0A9P8P9W8"/>
<dbReference type="GeneID" id="70233708"/>
<keyword evidence="2" id="KW-1185">Reference proteome</keyword>
<comment type="caution">
    <text evidence="1">The sequence shown here is derived from an EMBL/GenBank/DDBJ whole genome shotgun (WGS) entry which is preliminary data.</text>
</comment>
<accession>A0A9P8P9W8</accession>
<sequence length="265" mass="29379">MLLSRLLQSSFSFRTTSSTERHTFSISSLGMRITTRPLLYRSGSFLYRGESPNLKKWTLDSPVVSGGSVDSNSSSQLSRIFNSCLVFHTLSMTRFRNLPPSSSFLEANSPQTFQTEFRCSLLGFCTSNASNCVLDSDSTPKLVMIFELAGKTVTFARLGESGLLLMLFIVSFSLNDRKLKLGNGSTWSRYNDPVSSLSWALALSFLLNSRDNDRRSPFFSCFVSCTTRFSSLPSFANSCSNICWIGSGLSETFCSCLLSGRLIVR</sequence>
<reference evidence="1" key="1">
    <citation type="journal article" date="2021" name="Open Biol.">
        <title>Shared evolutionary footprints suggest mitochondrial oxidative damage underlies multiple complex I losses in fungi.</title>
        <authorList>
            <person name="Schikora-Tamarit M.A."/>
            <person name="Marcet-Houben M."/>
            <person name="Nosek J."/>
            <person name="Gabaldon T."/>
        </authorList>
    </citation>
    <scope>NUCLEOTIDE SEQUENCE</scope>
    <source>
        <strain evidence="1">CBS6075</strain>
    </source>
</reference>
<dbReference type="RefSeq" id="XP_046062401.1">
    <property type="nucleotide sequence ID" value="XM_046202535.1"/>
</dbReference>
<organism evidence="1 2">
    <name type="scientific">Ogataea philodendri</name>
    <dbReference type="NCBI Taxonomy" id="1378263"/>
    <lineage>
        <taxon>Eukaryota</taxon>
        <taxon>Fungi</taxon>
        <taxon>Dikarya</taxon>
        <taxon>Ascomycota</taxon>
        <taxon>Saccharomycotina</taxon>
        <taxon>Pichiomycetes</taxon>
        <taxon>Pichiales</taxon>
        <taxon>Pichiaceae</taxon>
        <taxon>Ogataea</taxon>
    </lineage>
</organism>
<evidence type="ECO:0000313" key="2">
    <source>
        <dbReference type="Proteomes" id="UP000769157"/>
    </source>
</evidence>
<reference evidence="1" key="2">
    <citation type="submission" date="2021-01" db="EMBL/GenBank/DDBJ databases">
        <authorList>
            <person name="Schikora-Tamarit M.A."/>
        </authorList>
    </citation>
    <scope>NUCLEOTIDE SEQUENCE</scope>
    <source>
        <strain evidence="1">CBS6075</strain>
    </source>
</reference>
<protein>
    <submittedName>
        <fullName evidence="1">Uncharacterized protein</fullName>
    </submittedName>
</protein>
<proteinExistence type="predicted"/>
<dbReference type="EMBL" id="JAEUBE010000158">
    <property type="protein sequence ID" value="KAH3667987.1"/>
    <property type="molecule type" value="Genomic_DNA"/>
</dbReference>
<evidence type="ECO:0000313" key="1">
    <source>
        <dbReference type="EMBL" id="KAH3667987.1"/>
    </source>
</evidence>
<dbReference type="Proteomes" id="UP000769157">
    <property type="component" value="Unassembled WGS sequence"/>
</dbReference>